<dbReference type="InterPro" id="IPR014756">
    <property type="entry name" value="Ig_E-set"/>
</dbReference>
<comment type="similarity">
    <text evidence="1">Belongs to the 5'-AMP-activated protein kinase beta subunit family.</text>
</comment>
<dbReference type="CDD" id="cd02859">
    <property type="entry name" value="E_set_AMPKbeta_like_N"/>
    <property type="match status" value="1"/>
</dbReference>
<dbReference type="STRING" id="7739.C3YGD6"/>
<dbReference type="PANTHER" id="PTHR10343">
    <property type="entry name" value="5'-AMP-ACTIVATED PROTEIN KINASE , BETA SUBUNIT"/>
    <property type="match status" value="1"/>
</dbReference>
<comment type="subunit">
    <text evidence="3">AMPK is a heterotrimer of an alpha catalytic subunit (PRKAA1 or PRKAA2), a beta (PRKAB1 or PRKAB2) and a gamma non-catalytic subunits (PRKAG1, PRKAG2 or PRKAG3). Interacts with FNIP1 and FNIP2.</text>
</comment>
<feature type="compositionally biased region" description="Low complexity" evidence="5">
    <location>
        <begin position="200"/>
        <end position="210"/>
    </location>
</feature>
<accession>C3YGD6</accession>
<dbReference type="InterPro" id="IPR013783">
    <property type="entry name" value="Ig-like_fold"/>
</dbReference>
<dbReference type="InterPro" id="IPR050827">
    <property type="entry name" value="CRP1_MDG1_kinase"/>
</dbReference>
<dbReference type="PANTHER" id="PTHR10343:SF84">
    <property type="entry name" value="5'-AMP-ACTIVATED PROTEIN KINASE SUBUNIT BETA-1"/>
    <property type="match status" value="1"/>
</dbReference>
<protein>
    <recommendedName>
        <fullName evidence="4">5'-AMP-activated protein kinase subunit beta-1</fullName>
    </recommendedName>
</protein>
<dbReference type="EMBL" id="GG666511">
    <property type="protein sequence ID" value="EEN60657.1"/>
    <property type="molecule type" value="Genomic_DNA"/>
</dbReference>
<evidence type="ECO:0000256" key="4">
    <source>
        <dbReference type="ARBA" id="ARBA00040010"/>
    </source>
</evidence>
<dbReference type="Gene3D" id="2.60.40.10">
    <property type="entry name" value="Immunoglobulins"/>
    <property type="match status" value="1"/>
</dbReference>
<feature type="domain" description="AMP-activated protein kinase glycogen-binding" evidence="6">
    <location>
        <begin position="48"/>
        <end position="116"/>
    </location>
</feature>
<reference evidence="7" key="1">
    <citation type="journal article" date="2008" name="Nature">
        <title>The amphioxus genome and the evolution of the chordate karyotype.</title>
        <authorList>
            <consortium name="US DOE Joint Genome Institute (JGI-PGF)"/>
            <person name="Putnam N.H."/>
            <person name="Butts T."/>
            <person name="Ferrier D.E.K."/>
            <person name="Furlong R.F."/>
            <person name="Hellsten U."/>
            <person name="Kawashima T."/>
            <person name="Robinson-Rechavi M."/>
            <person name="Shoguchi E."/>
            <person name="Terry A."/>
            <person name="Yu J.-K."/>
            <person name="Benito-Gutierrez E.L."/>
            <person name="Dubchak I."/>
            <person name="Garcia-Fernandez J."/>
            <person name="Gibson-Brown J.J."/>
            <person name="Grigoriev I.V."/>
            <person name="Horton A.C."/>
            <person name="de Jong P.J."/>
            <person name="Jurka J."/>
            <person name="Kapitonov V.V."/>
            <person name="Kohara Y."/>
            <person name="Kuroki Y."/>
            <person name="Lindquist E."/>
            <person name="Lucas S."/>
            <person name="Osoegawa K."/>
            <person name="Pennacchio L.A."/>
            <person name="Salamov A.A."/>
            <person name="Satou Y."/>
            <person name="Sauka-Spengler T."/>
            <person name="Schmutz J."/>
            <person name="Shin-I T."/>
            <person name="Toyoda A."/>
            <person name="Bronner-Fraser M."/>
            <person name="Fujiyama A."/>
            <person name="Holland L.Z."/>
            <person name="Holland P.W.H."/>
            <person name="Satoh N."/>
            <person name="Rokhsar D.S."/>
        </authorList>
    </citation>
    <scope>NUCLEOTIDE SEQUENCE [LARGE SCALE GENOMIC DNA]</scope>
    <source>
        <strain evidence="7">S238N-H82</strain>
        <tissue evidence="7">Testes</tissue>
    </source>
</reference>
<dbReference type="SUPFAM" id="SSF81296">
    <property type="entry name" value="E set domains"/>
    <property type="match status" value="1"/>
</dbReference>
<evidence type="ECO:0000256" key="5">
    <source>
        <dbReference type="SAM" id="MobiDB-lite"/>
    </source>
</evidence>
<gene>
    <name evidence="7" type="ORF">BRAFLDRAFT_92880</name>
</gene>
<proteinExistence type="inferred from homology"/>
<dbReference type="AlphaFoldDB" id="C3YGD6"/>
<feature type="compositionally biased region" description="Low complexity" evidence="5">
    <location>
        <begin position="156"/>
        <end position="178"/>
    </location>
</feature>
<dbReference type="InterPro" id="IPR032640">
    <property type="entry name" value="AMPK1_CBM"/>
</dbReference>
<name>C3YGD6_BRAFL</name>
<evidence type="ECO:0000313" key="7">
    <source>
        <dbReference type="EMBL" id="EEN60657.1"/>
    </source>
</evidence>
<feature type="compositionally biased region" description="Low complexity" evidence="5">
    <location>
        <begin position="232"/>
        <end position="242"/>
    </location>
</feature>
<feature type="region of interest" description="Disordered" evidence="5">
    <location>
        <begin position="122"/>
        <end position="278"/>
    </location>
</feature>
<comment type="function">
    <text evidence="2">Non-catalytic subunit of AMP-activated protein kinase (AMPK), an energy sensor protein kinase that plays a key role in regulating cellular energy metabolism. In response to reduction of intracellular ATP levels, AMPK activates energy-producing pathways and inhibits energy-consuming processes: inhibits protein, carbohydrate and lipid biosynthesis, as well as cell growth and proliferation. AMPK acts via direct phosphorylation of metabolic enzymes, and by longer-term effects via phosphorylation of transcription regulators. Also acts as a regulator of cellular polarity by remodeling the actin cytoskeleton; probably by indirectly activating myosin. Beta non-catalytic subunit acts as a scaffold on which the AMPK complex assembles, via its C-terminus that bridges alpha (PRKAA1 or PRKAA2) and gamma subunits (PRKAG1, PRKAG2 or PRKAG3).</text>
</comment>
<sequence length="323" mass="33797">MASQENTTGTPSYQYGDSISKTVLANKAPIRILVKLVFTLVGVFEGIVEVFGSWNGWSEGKKLEERDGKLTVAIDVRPGRYEFKYRKADGEWFHDNDQDMIPNAFGTYNNVVDVTCKNSNSGPADAAVGPEDAAVGPEDAAVGPEDAAVGPEDAVAGPEDATAGPAAPAVPAVDSAAEVPEDNAAPAVPASCAEVPEDNAAPAVPASAAEVPEDKAAPAVPTSAAEVPEDNAAPVVPASAAEVPEDNAAPAVPASGAEVPEDNAASEPKSQDKEVTHKASRFQALKFWKRKSSTAQQKAKKSGCTSRKWSIVRGLRKILRWRR</sequence>
<evidence type="ECO:0000256" key="3">
    <source>
        <dbReference type="ARBA" id="ARBA00025878"/>
    </source>
</evidence>
<evidence type="ECO:0000256" key="2">
    <source>
        <dbReference type="ARBA" id="ARBA00025180"/>
    </source>
</evidence>
<evidence type="ECO:0000256" key="1">
    <source>
        <dbReference type="ARBA" id="ARBA00010926"/>
    </source>
</evidence>
<dbReference type="InParanoid" id="C3YGD6"/>
<organism>
    <name type="scientific">Branchiostoma floridae</name>
    <name type="common">Florida lancelet</name>
    <name type="synonym">Amphioxus</name>
    <dbReference type="NCBI Taxonomy" id="7739"/>
    <lineage>
        <taxon>Eukaryota</taxon>
        <taxon>Metazoa</taxon>
        <taxon>Chordata</taxon>
        <taxon>Cephalochordata</taxon>
        <taxon>Leptocardii</taxon>
        <taxon>Amphioxiformes</taxon>
        <taxon>Branchiostomatidae</taxon>
        <taxon>Branchiostoma</taxon>
    </lineage>
</organism>
<evidence type="ECO:0000259" key="6">
    <source>
        <dbReference type="Pfam" id="PF16561"/>
    </source>
</evidence>
<dbReference type="Pfam" id="PF16561">
    <property type="entry name" value="AMPK1_CBM"/>
    <property type="match status" value="1"/>
</dbReference>